<protein>
    <submittedName>
        <fullName evidence="1">Uncharacterized protein</fullName>
    </submittedName>
</protein>
<comment type="caution">
    <text evidence="1">The sequence shown here is derived from an EMBL/GenBank/DDBJ whole genome shotgun (WGS) entry which is preliminary data.</text>
</comment>
<sequence length="154" mass="17871">MECSPLLEIEEPCTHETQSGGLYVDYGRDITQVDDWEEAWTLQEPPFACWKIWVPVTDFKKRPELLIAEEKVLEVSHESESSPSLQRVEAEMDVTKVVESKKEEEYLFPELEGKNNQLTEQARQCAEYTTVITDHEYLISKSRDLKVSPELFNS</sequence>
<name>A0AAD4F9B5_9PLEO</name>
<gene>
    <name evidence="1" type="ORF">G6011_07041</name>
</gene>
<keyword evidence="2" id="KW-1185">Reference proteome</keyword>
<proteinExistence type="predicted"/>
<accession>A0AAD4F9B5</accession>
<dbReference type="AlphaFoldDB" id="A0AAD4F9B5"/>
<dbReference type="Proteomes" id="UP001199106">
    <property type="component" value="Unassembled WGS sequence"/>
</dbReference>
<evidence type="ECO:0000313" key="1">
    <source>
        <dbReference type="EMBL" id="KAG9185710.1"/>
    </source>
</evidence>
<dbReference type="EMBL" id="JAANER010000010">
    <property type="protein sequence ID" value="KAG9185710.1"/>
    <property type="molecule type" value="Genomic_DNA"/>
</dbReference>
<reference evidence="1" key="1">
    <citation type="submission" date="2021-07" db="EMBL/GenBank/DDBJ databases">
        <title>Genome Resource of American Ginseng Black Spot Pathogen Alternaria panax.</title>
        <authorList>
            <person name="Qiu C."/>
            <person name="Wang W."/>
            <person name="Liu Z."/>
        </authorList>
    </citation>
    <scope>NUCLEOTIDE SEQUENCE</scope>
    <source>
        <strain evidence="1">BNCC115425</strain>
    </source>
</reference>
<evidence type="ECO:0000313" key="2">
    <source>
        <dbReference type="Proteomes" id="UP001199106"/>
    </source>
</evidence>
<organism evidence="1 2">
    <name type="scientific">Alternaria panax</name>
    <dbReference type="NCBI Taxonomy" id="48097"/>
    <lineage>
        <taxon>Eukaryota</taxon>
        <taxon>Fungi</taxon>
        <taxon>Dikarya</taxon>
        <taxon>Ascomycota</taxon>
        <taxon>Pezizomycotina</taxon>
        <taxon>Dothideomycetes</taxon>
        <taxon>Pleosporomycetidae</taxon>
        <taxon>Pleosporales</taxon>
        <taxon>Pleosporineae</taxon>
        <taxon>Pleosporaceae</taxon>
        <taxon>Alternaria</taxon>
        <taxon>Alternaria sect. Panax</taxon>
    </lineage>
</organism>